<dbReference type="OrthoDB" id="9809646at2"/>
<name>A0A344PGI3_9RHOB</name>
<evidence type="ECO:0000256" key="4">
    <source>
        <dbReference type="ARBA" id="ARBA00022692"/>
    </source>
</evidence>
<dbReference type="InterPro" id="IPR027470">
    <property type="entry name" value="Cation_efflux_CTD"/>
</dbReference>
<sequence>MSGPRTRHGHDAGDGHEGHGHDGHPHGASGHDARAEPGPGYAHVGDAHGTGCARDGHTHGSATGGDPHDHGHGHGHDHHGHSHAPRVTAANERRLAIILALTASYALVQAIGGWLSGSLALVADAGHMISDSAALLLALMAYRLAARRADGRRTYGFHRVRVLAALANGVALLVLVAWIAWEAIARLRHPAEVMAGPMLAVAVVGLIVNIIGAVVLSRGEGHDANLRGAYLHVLGDLLGSVGAIAAAIGIMLTGRLWLDPALSVLVAVLVLRSAWGLVRDAIDVLLQATPRGVDAASAEAEVATLGGVAEAGHFHAWTLTDEQSIATIHVCPDGSVDPLQLPQIVTAHLRQRYSIDHVTVQVDPPGRIAAVDH</sequence>
<dbReference type="SUPFAM" id="SSF160240">
    <property type="entry name" value="Cation efflux protein cytoplasmic domain-like"/>
    <property type="match status" value="1"/>
</dbReference>
<comment type="subcellular location">
    <subcellularLocation>
        <location evidence="1">Membrane</location>
        <topology evidence="1">Multi-pass membrane protein</topology>
    </subcellularLocation>
</comment>
<accession>A0A344PGI3</accession>
<evidence type="ECO:0000256" key="1">
    <source>
        <dbReference type="ARBA" id="ARBA00004141"/>
    </source>
</evidence>
<evidence type="ECO:0000256" key="3">
    <source>
        <dbReference type="ARBA" id="ARBA00022448"/>
    </source>
</evidence>
<dbReference type="InterPro" id="IPR058533">
    <property type="entry name" value="Cation_efflux_TM"/>
</dbReference>
<organism evidence="13 14">
    <name type="scientific">Paracoccus suum</name>
    <dbReference type="NCBI Taxonomy" id="2259340"/>
    <lineage>
        <taxon>Bacteria</taxon>
        <taxon>Pseudomonadati</taxon>
        <taxon>Pseudomonadota</taxon>
        <taxon>Alphaproteobacteria</taxon>
        <taxon>Rhodobacterales</taxon>
        <taxon>Paracoccaceae</taxon>
        <taxon>Paracoccus</taxon>
    </lineage>
</organism>
<dbReference type="EMBL" id="CP030918">
    <property type="protein sequence ID" value="AXC48488.1"/>
    <property type="molecule type" value="Genomic_DNA"/>
</dbReference>
<dbReference type="InterPro" id="IPR027469">
    <property type="entry name" value="Cation_efflux_TMD_sf"/>
</dbReference>
<feature type="transmembrane region" description="Helical" evidence="10">
    <location>
        <begin position="95"/>
        <end position="115"/>
    </location>
</feature>
<dbReference type="AlphaFoldDB" id="A0A344PGI3"/>
<protein>
    <submittedName>
        <fullName evidence="13">Cation transporter</fullName>
    </submittedName>
</protein>
<comment type="similarity">
    <text evidence="2">Belongs to the cation diffusion facilitator (CDF) transporter (TC 2.A.4) family. SLC30A subfamily.</text>
</comment>
<dbReference type="Pfam" id="PF16916">
    <property type="entry name" value="ZT_dimer"/>
    <property type="match status" value="1"/>
</dbReference>
<feature type="transmembrane region" description="Helical" evidence="10">
    <location>
        <begin position="121"/>
        <end position="142"/>
    </location>
</feature>
<reference evidence="14" key="1">
    <citation type="submission" date="2018-07" db="EMBL/GenBank/DDBJ databases">
        <title>Genome sequencing of Paracoccus sp. SC2-6.</title>
        <authorList>
            <person name="Heo J."/>
            <person name="Kim S.-J."/>
            <person name="Kwon S.-W."/>
        </authorList>
    </citation>
    <scope>NUCLEOTIDE SEQUENCE [LARGE SCALE GENOMIC DNA]</scope>
    <source>
        <strain evidence="14">SC2-6</strain>
    </source>
</reference>
<keyword evidence="14" id="KW-1185">Reference proteome</keyword>
<proteinExistence type="inferred from homology"/>
<dbReference type="Proteomes" id="UP000252023">
    <property type="component" value="Chromosome"/>
</dbReference>
<feature type="transmembrane region" description="Helical" evidence="10">
    <location>
        <begin position="162"/>
        <end position="181"/>
    </location>
</feature>
<keyword evidence="5" id="KW-0862">Zinc</keyword>
<feature type="transmembrane region" description="Helical" evidence="10">
    <location>
        <begin position="257"/>
        <end position="278"/>
    </location>
</feature>
<keyword evidence="6 10" id="KW-1133">Transmembrane helix</keyword>
<dbReference type="SUPFAM" id="SSF161111">
    <property type="entry name" value="Cation efflux protein transmembrane domain-like"/>
    <property type="match status" value="1"/>
</dbReference>
<evidence type="ECO:0000256" key="8">
    <source>
        <dbReference type="ARBA" id="ARBA00023136"/>
    </source>
</evidence>
<dbReference type="GO" id="GO:0005886">
    <property type="term" value="C:plasma membrane"/>
    <property type="evidence" value="ECO:0007669"/>
    <property type="project" value="TreeGrafter"/>
</dbReference>
<evidence type="ECO:0000256" key="7">
    <source>
        <dbReference type="ARBA" id="ARBA00023065"/>
    </source>
</evidence>
<keyword evidence="7" id="KW-0406">Ion transport</keyword>
<evidence type="ECO:0000256" key="2">
    <source>
        <dbReference type="ARBA" id="ARBA00008873"/>
    </source>
</evidence>
<evidence type="ECO:0000259" key="12">
    <source>
        <dbReference type="Pfam" id="PF16916"/>
    </source>
</evidence>
<keyword evidence="8 10" id="KW-0472">Membrane</keyword>
<keyword evidence="3" id="KW-0813">Transport</keyword>
<feature type="transmembrane region" description="Helical" evidence="10">
    <location>
        <begin position="193"/>
        <end position="217"/>
    </location>
</feature>
<dbReference type="PANTHER" id="PTHR11562">
    <property type="entry name" value="CATION EFFLUX PROTEIN/ ZINC TRANSPORTER"/>
    <property type="match status" value="1"/>
</dbReference>
<dbReference type="InterPro" id="IPR050681">
    <property type="entry name" value="CDF/SLC30A"/>
</dbReference>
<feature type="transmembrane region" description="Helical" evidence="10">
    <location>
        <begin position="229"/>
        <end position="251"/>
    </location>
</feature>
<evidence type="ECO:0000256" key="5">
    <source>
        <dbReference type="ARBA" id="ARBA00022906"/>
    </source>
</evidence>
<feature type="domain" description="Cation efflux protein transmembrane" evidence="11">
    <location>
        <begin position="96"/>
        <end position="286"/>
    </location>
</feature>
<dbReference type="InterPro" id="IPR036837">
    <property type="entry name" value="Cation_efflux_CTD_sf"/>
</dbReference>
<feature type="compositionally biased region" description="Basic residues" evidence="9">
    <location>
        <begin position="75"/>
        <end position="84"/>
    </location>
</feature>
<feature type="compositionally biased region" description="Basic and acidic residues" evidence="9">
    <location>
        <begin position="9"/>
        <end position="35"/>
    </location>
</feature>
<dbReference type="GO" id="GO:0005385">
    <property type="term" value="F:zinc ion transmembrane transporter activity"/>
    <property type="evidence" value="ECO:0007669"/>
    <property type="project" value="TreeGrafter"/>
</dbReference>
<dbReference type="RefSeq" id="WP_114074808.1">
    <property type="nucleotide sequence ID" value="NZ_CP030918.1"/>
</dbReference>
<dbReference type="Pfam" id="PF01545">
    <property type="entry name" value="Cation_efflux"/>
    <property type="match status" value="1"/>
</dbReference>
<dbReference type="KEGG" id="pars:DRW48_01135"/>
<keyword evidence="4 10" id="KW-0812">Transmembrane</keyword>
<evidence type="ECO:0000256" key="9">
    <source>
        <dbReference type="SAM" id="MobiDB-lite"/>
    </source>
</evidence>
<feature type="domain" description="Cation efflux protein cytoplasmic" evidence="12">
    <location>
        <begin position="296"/>
        <end position="364"/>
    </location>
</feature>
<feature type="region of interest" description="Disordered" evidence="9">
    <location>
        <begin position="1"/>
        <end position="86"/>
    </location>
</feature>
<evidence type="ECO:0000256" key="10">
    <source>
        <dbReference type="SAM" id="Phobius"/>
    </source>
</evidence>
<keyword evidence="5" id="KW-0864">Zinc transport</keyword>
<evidence type="ECO:0000313" key="13">
    <source>
        <dbReference type="EMBL" id="AXC48488.1"/>
    </source>
</evidence>
<gene>
    <name evidence="13" type="ORF">DRW48_01135</name>
</gene>
<evidence type="ECO:0000259" key="11">
    <source>
        <dbReference type="Pfam" id="PF01545"/>
    </source>
</evidence>
<dbReference type="InterPro" id="IPR002524">
    <property type="entry name" value="Cation_efflux"/>
</dbReference>
<dbReference type="PANTHER" id="PTHR11562:SF17">
    <property type="entry name" value="RE54080P-RELATED"/>
    <property type="match status" value="1"/>
</dbReference>
<evidence type="ECO:0000313" key="14">
    <source>
        <dbReference type="Proteomes" id="UP000252023"/>
    </source>
</evidence>
<dbReference type="Gene3D" id="1.20.1510.10">
    <property type="entry name" value="Cation efflux protein transmembrane domain"/>
    <property type="match status" value="1"/>
</dbReference>
<evidence type="ECO:0000256" key="6">
    <source>
        <dbReference type="ARBA" id="ARBA00022989"/>
    </source>
</evidence>
<dbReference type="NCBIfam" id="TIGR01297">
    <property type="entry name" value="CDF"/>
    <property type="match status" value="1"/>
</dbReference>